<evidence type="ECO:0000313" key="4">
    <source>
        <dbReference type="Proteomes" id="UP001163046"/>
    </source>
</evidence>
<evidence type="ECO:0000313" key="3">
    <source>
        <dbReference type="EMBL" id="KAJ7354951.1"/>
    </source>
</evidence>
<feature type="region of interest" description="Disordered" evidence="2">
    <location>
        <begin position="1"/>
        <end position="101"/>
    </location>
</feature>
<feature type="coiled-coil region" evidence="1">
    <location>
        <begin position="1014"/>
        <end position="1051"/>
    </location>
</feature>
<name>A0A9W9YKC0_9CNID</name>
<keyword evidence="4" id="KW-1185">Reference proteome</keyword>
<feature type="compositionally biased region" description="Acidic residues" evidence="2">
    <location>
        <begin position="77"/>
        <end position="89"/>
    </location>
</feature>
<keyword evidence="1" id="KW-0175">Coiled coil</keyword>
<reference evidence="3" key="1">
    <citation type="submission" date="2023-01" db="EMBL/GenBank/DDBJ databases">
        <title>Genome assembly of the deep-sea coral Lophelia pertusa.</title>
        <authorList>
            <person name="Herrera S."/>
            <person name="Cordes E."/>
        </authorList>
    </citation>
    <scope>NUCLEOTIDE SEQUENCE</scope>
    <source>
        <strain evidence="3">USNM1676648</strain>
        <tissue evidence="3">Polyp</tissue>
    </source>
</reference>
<accession>A0A9W9YKC0</accession>
<dbReference type="GO" id="GO:0061631">
    <property type="term" value="F:ubiquitin conjugating enzyme activity"/>
    <property type="evidence" value="ECO:0007669"/>
    <property type="project" value="UniProtKB-EC"/>
</dbReference>
<dbReference type="EC" id="2.3.2.23" evidence="3"/>
<sequence>MIHTEFQVDLPNEVAEAQGDDPSVTTGPPTSFVAWAEPDNEVMEATEQENDSEKTSDPVESNADESCKEETSLPEIATEECENEQDEEKCADSPSETVDPVQQNNKNKLIVSTVSIVCSCGKDPTNTAGQKCQSFRHTATLILAIFVEKDNPTSDTAEAGNKNDPCFTAGSHLCPYILVYDILTESGNKEESSSKQLFNVDSSIELDKEMLMQDPYTPSGSDDDWVYEQMPVIPVLPPPPILPPIPPLHPPDTLHSSVLQKFAEAIAGEENEDKAKSTNKSKEETNKYRKFVQCLDLSGVCKDQCCKVSDIVPFGDGQNLLVSFVLCSSCGNKMTLDPNGSSIETEKPVQLSDDSSAAIANHSVQENHAQNDSCDVNICFQEAEADLSSPSQLLVGAIKDSVVLIDANSLTIFTKFTASNGNSRITHVLNCPGMDCFCACSEDGVMRFLGLRHQPAGEAISDAMGQDRTDGIPQAPSAGSWAQSAVALNPDEPVTMACLLSLVQLTEFVTLMPRFTASVPSSWVEVQQDQQRLHQHTLLDPVLHTRTWKLRSDSSSFLMKEQVVELVLPRYCHVGHVDIRFSLSAMTTQPTTNVYLLKPPYPSSFKPNHKSFTPPIAEYHKKGILASAQEQDTIVCGPVNLKMGLDSTGRHGRVTLTSPELIKSSSRILLIVFTDCSGPSEDLSEVSITVTRFKNNFPVECHKLRSSLLEDSTCRLLDIVVGSEPVHGTTRVNDGRKLALELLCWIGGICVNYKTGDNNFVYEVESYLPKLIQICYLSCGRSIAHKCSRLLMMCGRRAASHRTSTDSTSSFRRSLLNAILDVLRVTPCAVSAGAVHWLFKLLTGFAAQADSTLTSFVCLELLEFLSSKLATARLREHLSLRARYGLYGCPLDPVLFDAVPQTLTSPQSPPIVNGLSALSLAIKLKGALSSGNSDDDSWSSVNSPLACQGLLEVQPLHFVCCSTSDGARVERGDAQQIPGSIGSTGTPLPVPMMSGGIPSSANFAPTLPTVSASLAALEQELQMLKQHQQQLVSLQHHKQHLEKHKKELEDLSMWSLFPKFLYKAHDVWTPPPGTQGFPPPNPPVGSHIINLAQHKKQVSSTKKQERASGIPPASQPIQQHLMQLPQPQMLVIDRLHAGARHHVVLDFGCVVQLTDVLIPQCSDIMSLSVDIWTQWDDPDVQRIAVVSDINLCACVLKDLLPPPVCRFVKAS</sequence>
<evidence type="ECO:0000256" key="1">
    <source>
        <dbReference type="SAM" id="Coils"/>
    </source>
</evidence>
<keyword evidence="3" id="KW-0808">Transferase</keyword>
<protein>
    <submittedName>
        <fullName evidence="3">Baculoviral IAP repeat-containing protein 6</fullName>
        <ecNumber evidence="3">2.3.2.23</ecNumber>
    </submittedName>
</protein>
<proteinExistence type="predicted"/>
<gene>
    <name evidence="3" type="primary">BIRC6_2</name>
    <name evidence="3" type="ORF">OS493_029060</name>
</gene>
<feature type="compositionally biased region" description="Acidic residues" evidence="2">
    <location>
        <begin position="38"/>
        <end position="50"/>
    </location>
</feature>
<comment type="caution">
    <text evidence="3">The sequence shown here is derived from an EMBL/GenBank/DDBJ whole genome shotgun (WGS) entry which is preliminary data.</text>
</comment>
<dbReference type="EMBL" id="MU827330">
    <property type="protein sequence ID" value="KAJ7354951.1"/>
    <property type="molecule type" value="Genomic_DNA"/>
</dbReference>
<dbReference type="Proteomes" id="UP001163046">
    <property type="component" value="Unassembled WGS sequence"/>
</dbReference>
<dbReference type="OrthoDB" id="2196114at2759"/>
<evidence type="ECO:0000256" key="2">
    <source>
        <dbReference type="SAM" id="MobiDB-lite"/>
    </source>
</evidence>
<keyword evidence="3" id="KW-0012">Acyltransferase</keyword>
<organism evidence="3 4">
    <name type="scientific">Desmophyllum pertusum</name>
    <dbReference type="NCBI Taxonomy" id="174260"/>
    <lineage>
        <taxon>Eukaryota</taxon>
        <taxon>Metazoa</taxon>
        <taxon>Cnidaria</taxon>
        <taxon>Anthozoa</taxon>
        <taxon>Hexacorallia</taxon>
        <taxon>Scleractinia</taxon>
        <taxon>Caryophylliina</taxon>
        <taxon>Caryophylliidae</taxon>
        <taxon>Desmophyllum</taxon>
    </lineage>
</organism>
<dbReference type="AlphaFoldDB" id="A0A9W9YKC0"/>